<dbReference type="KEGG" id="dto:TOL2_C06210"/>
<keyword evidence="3" id="KW-1185">Reference proteome</keyword>
<dbReference type="HOGENOM" id="CLU_136132_0_0_7"/>
<organism evidence="2 3">
    <name type="scientific">Desulfobacula toluolica (strain DSM 7467 / Tol2)</name>
    <dbReference type="NCBI Taxonomy" id="651182"/>
    <lineage>
        <taxon>Bacteria</taxon>
        <taxon>Pseudomonadati</taxon>
        <taxon>Thermodesulfobacteriota</taxon>
        <taxon>Desulfobacteria</taxon>
        <taxon>Desulfobacterales</taxon>
        <taxon>Desulfobacteraceae</taxon>
        <taxon>Desulfobacula</taxon>
    </lineage>
</organism>
<proteinExistence type="predicted"/>
<dbReference type="AlphaFoldDB" id="K0NDD2"/>
<dbReference type="Pfam" id="PF14206">
    <property type="entry name" value="Cys_rich_CPCC"/>
    <property type="match status" value="1"/>
</dbReference>
<dbReference type="InterPro" id="IPR025983">
    <property type="entry name" value="Cys_rich_CPCC"/>
</dbReference>
<sequence>MKRQKALSIVVKNELNNLDQFQRKLVLKAQLETIKTPQWFITDEWKSVPLWLQKQFKLGHMARGITYNQYNLIISVWLHDRLKAVSNDYLLKYLKNINIQTNCIEGNPPLLQSCPCCGYKTLSSLGNYDICIVCKWENNGYDNTYGIDDMNNPNHSSLMESRFFF</sequence>
<reference evidence="2 3" key="1">
    <citation type="journal article" date="2013" name="Environ. Microbiol.">
        <title>Complete genome, catabolic sub-proteomes and key-metabolites of Desulfobacula toluolica Tol2, a marine, aromatic compound-degrading, sulfate-reducing bacterium.</title>
        <authorList>
            <person name="Wohlbrand L."/>
            <person name="Jacob J.H."/>
            <person name="Kube M."/>
            <person name="Mussmann M."/>
            <person name="Jarling R."/>
            <person name="Beck A."/>
            <person name="Amann R."/>
            <person name="Wilkes H."/>
            <person name="Reinhardt R."/>
            <person name="Rabus R."/>
        </authorList>
    </citation>
    <scope>NUCLEOTIDE SEQUENCE [LARGE SCALE GENOMIC DNA]</scope>
    <source>
        <strain evidence="3">DSM 7467 / Tol2</strain>
    </source>
</reference>
<dbReference type="Proteomes" id="UP000007347">
    <property type="component" value="Chromosome"/>
</dbReference>
<dbReference type="EMBL" id="FO203503">
    <property type="protein sequence ID" value="CCK78790.1"/>
    <property type="molecule type" value="Genomic_DNA"/>
</dbReference>
<protein>
    <submittedName>
        <fullName evidence="2">Conserved uncharacterized protein</fullName>
    </submittedName>
</protein>
<evidence type="ECO:0000313" key="2">
    <source>
        <dbReference type="EMBL" id="CCK78790.1"/>
    </source>
</evidence>
<gene>
    <name evidence="2" type="ordered locus">TOL2_C06210</name>
</gene>
<evidence type="ECO:0000313" key="3">
    <source>
        <dbReference type="Proteomes" id="UP000007347"/>
    </source>
</evidence>
<evidence type="ECO:0000259" key="1">
    <source>
        <dbReference type="Pfam" id="PF14206"/>
    </source>
</evidence>
<accession>K0NDD2</accession>
<name>K0NDD2_DESTT</name>
<feature type="domain" description="Cysteine-rich CPCC" evidence="1">
    <location>
        <begin position="113"/>
        <end position="163"/>
    </location>
</feature>
<dbReference type="RefSeq" id="WP_014956145.1">
    <property type="nucleotide sequence ID" value="NC_018645.1"/>
</dbReference>